<gene>
    <name evidence="3" type="ORF">H1R19_01070</name>
</gene>
<dbReference type="SUPFAM" id="SSF51735">
    <property type="entry name" value="NAD(P)-binding Rossmann-fold domains"/>
    <property type="match status" value="1"/>
</dbReference>
<evidence type="ECO:0000256" key="1">
    <source>
        <dbReference type="ARBA" id="ARBA00006484"/>
    </source>
</evidence>
<dbReference type="FunFam" id="3.40.50.720:FF:000084">
    <property type="entry name" value="Short-chain dehydrogenase reductase"/>
    <property type="match status" value="1"/>
</dbReference>
<evidence type="ECO:0000313" key="3">
    <source>
        <dbReference type="EMBL" id="QMT01832.1"/>
    </source>
</evidence>
<dbReference type="GO" id="GO:0016491">
    <property type="term" value="F:oxidoreductase activity"/>
    <property type="evidence" value="ECO:0007669"/>
    <property type="project" value="UniProtKB-KW"/>
</dbReference>
<name>A0A7D7R398_9ACTN</name>
<sequence length="253" mass="26054">MNENEFDGKVALVTGAASGIGRASALAFAAAGARVVVVDLDEVQGRKTVELAGGDDVACFVRADVSDQQDAERMVETALSKFGRLDAAHNNAGIEIAGKSIADLPREDWDKVISVNLSGVFAGMRAQIPAMLESGGGAIVNTASALGTVALPNQAAYVASKHGVVGLSKAAAMEYSAQGIRVNALCPGVIRTPMVEEMAAHDAGFLPLMNQMHPIGRLGTTEEMGAVTLWLCSSAASFVTGQAIHADGGYTTH</sequence>
<dbReference type="AlphaFoldDB" id="A0A7D7R398"/>
<keyword evidence="2" id="KW-0560">Oxidoreductase</keyword>
<dbReference type="InterPro" id="IPR020904">
    <property type="entry name" value="Sc_DH/Rdtase_CS"/>
</dbReference>
<evidence type="ECO:0000256" key="2">
    <source>
        <dbReference type="ARBA" id="ARBA00023002"/>
    </source>
</evidence>
<reference evidence="4" key="1">
    <citation type="submission" date="2020-07" db="EMBL/GenBank/DDBJ databases">
        <title>novel species isolated from the respiratory tract of Marmot.</title>
        <authorList>
            <person name="Zhang G."/>
        </authorList>
    </citation>
    <scope>NUCLEOTIDE SEQUENCE [LARGE SCALE GENOMIC DNA]</scope>
    <source>
        <strain evidence="4">686</strain>
    </source>
</reference>
<dbReference type="Pfam" id="PF13561">
    <property type="entry name" value="adh_short_C2"/>
    <property type="match status" value="1"/>
</dbReference>
<dbReference type="PANTHER" id="PTHR24321">
    <property type="entry name" value="DEHYDROGENASES, SHORT CHAIN"/>
    <property type="match status" value="1"/>
</dbReference>
<dbReference type="PRINTS" id="PR00080">
    <property type="entry name" value="SDRFAMILY"/>
</dbReference>
<dbReference type="PANTHER" id="PTHR24321:SF8">
    <property type="entry name" value="ESTRADIOL 17-BETA-DEHYDROGENASE 8-RELATED"/>
    <property type="match status" value="1"/>
</dbReference>
<accession>A0A7D7R398</accession>
<protein>
    <submittedName>
        <fullName evidence="3">SDR family oxidoreductase</fullName>
    </submittedName>
</protein>
<dbReference type="EMBL" id="CP059491">
    <property type="protein sequence ID" value="QMT01832.1"/>
    <property type="molecule type" value="Genomic_DNA"/>
</dbReference>
<dbReference type="KEGG" id="gji:H1R19_01070"/>
<dbReference type="CDD" id="cd05233">
    <property type="entry name" value="SDR_c"/>
    <property type="match status" value="1"/>
</dbReference>
<evidence type="ECO:0000313" key="4">
    <source>
        <dbReference type="Proteomes" id="UP000515663"/>
    </source>
</evidence>
<proteinExistence type="inferred from homology"/>
<dbReference type="PRINTS" id="PR00081">
    <property type="entry name" value="GDHRDH"/>
</dbReference>
<keyword evidence="4" id="KW-1185">Reference proteome</keyword>
<dbReference type="RefSeq" id="WP_188330789.1">
    <property type="nucleotide sequence ID" value="NZ_CP059491.1"/>
</dbReference>
<dbReference type="InterPro" id="IPR002347">
    <property type="entry name" value="SDR_fam"/>
</dbReference>
<dbReference type="PROSITE" id="PS00061">
    <property type="entry name" value="ADH_SHORT"/>
    <property type="match status" value="1"/>
</dbReference>
<dbReference type="Proteomes" id="UP000515663">
    <property type="component" value="Chromosome"/>
</dbReference>
<organism evidence="3 4">
    <name type="scientific">Gordonia jinghuaiqii</name>
    <dbReference type="NCBI Taxonomy" id="2758710"/>
    <lineage>
        <taxon>Bacteria</taxon>
        <taxon>Bacillati</taxon>
        <taxon>Actinomycetota</taxon>
        <taxon>Actinomycetes</taxon>
        <taxon>Mycobacteriales</taxon>
        <taxon>Gordoniaceae</taxon>
        <taxon>Gordonia</taxon>
    </lineage>
</organism>
<comment type="similarity">
    <text evidence="1">Belongs to the short-chain dehydrogenases/reductases (SDR) family.</text>
</comment>
<dbReference type="NCBIfam" id="NF005559">
    <property type="entry name" value="PRK07231.1"/>
    <property type="match status" value="1"/>
</dbReference>
<dbReference type="Gene3D" id="3.40.50.720">
    <property type="entry name" value="NAD(P)-binding Rossmann-like Domain"/>
    <property type="match status" value="1"/>
</dbReference>
<dbReference type="InterPro" id="IPR036291">
    <property type="entry name" value="NAD(P)-bd_dom_sf"/>
</dbReference>